<accession>A0A067BIM1</accession>
<gene>
    <name evidence="2" type="ORF">SPRG_15605</name>
</gene>
<dbReference type="GeneID" id="24137316"/>
<proteinExistence type="predicted"/>
<dbReference type="VEuPathDB" id="FungiDB:SPRG_15605"/>
<dbReference type="KEGG" id="spar:SPRG_15605"/>
<evidence type="ECO:0000256" key="1">
    <source>
        <dbReference type="SAM" id="Phobius"/>
    </source>
</evidence>
<evidence type="ECO:0000313" key="2">
    <source>
        <dbReference type="EMBL" id="KDO18224.1"/>
    </source>
</evidence>
<dbReference type="OrthoDB" id="79421at2759"/>
<dbReference type="EMBL" id="KK583474">
    <property type="protein sequence ID" value="KDO18224.1"/>
    <property type="molecule type" value="Genomic_DNA"/>
</dbReference>
<sequence>MRVVPTGHLGSSRHFPSLVAGALWFGATVAASLYYLVLIQPRLANDLLWPSYNASGYQAFVVDTLNALLETAPEASRLALASVFTRKRYFAESTFEATVHPTYANSLLTTKLRSLEFAITSLRNTSLNMIEWLPTQYCWVDLDKAFELAHTERRQERCQQQYATNGAVYLEAVFRNIDWDAYIATYGGPNSNFWFAIQSGLEASEKGVQWLQSVASARTTVADEVAHWQSFGVTVFCYQYQNVRLPGLVETATLVNALGMQTSLALKSIASRQGPATANLYSQAFGYDLFLVGMRNQSLVRGTPNYVLSAHSTTFEDFLYAQPFVNQSVLLRDVLGPFLSIDLYVVPPPIALIALTSALSAALHSSLNATSAEAYADIGSLFIAPTPLMWERSGTRFAGGNPFCLNGTARKSYVLTSFLSTDDCSETTGSYLFIDPESMVMALALVNDSVASICAQETSTWCNESLAQAAVIAPLVGVDHRLVSEATTTIVSLNVSLMQFATKPSPSSWSLLHQPLLEPSFAYFSWIILFEWVRGEREVVSFEGDNGTLVLVLDIYVSTSSTPSNAVLGRSSIGVYYILVYANLVLASVTAITLLSSARSSSAISVVNVLAFTRVAGSTWIGRPLRLLRGLSAIVLLSSGDTALVRRFNLHTQLTLPPRPLVETVLFAWEATWVGYIVHELLLPLKTHNARFVGALTTGLGWLCMVLTDLASPISVTATVTRSCVTNNVYYDFVCDSVVVALGSKHRFILFCALECALVPTLWLLLHVAQRSHKVSACRHDLRLSIVGQAFLLQGPPLDPIARLSSGLVALWHRGLLDIKLWRVLDTAPTIALAKRTQAAPRPTSIHGRRSRVWMAFGTVYVATAIYSSISYLGLVQPHLINDLIWPSFNMTGAHLVLANYFNERSYLADSAVMLTDGYHVNALGSLDATQATIIFPIQQGARIQYTTLTAVGDAITGLRSMPSGDTPSIFTQYCYLDFDQKWEMANSVKRQERCKAMVHNGAVFLASLLRNVNLTLYWGEEFEMGFGSELRQSTAGQALLATFTPPYLSIDDEAASIGLTMSYTIVNAYGASYPFTLQSTATYASFPSATSYSMYWSLANDLSYVRSNHTSMRRKSLLRSSSQFAFSNASLQDIMIEDTGVYLPEPPWSANYVLVSSYLGPFGSIDMVYVNVPSELRYFVQAILHTAAAARQHHSDAYMAISSTPGTAPAPRLWKGVLWTVSGSILCPDQPAISMDRLEWLSGADNYEATCTDSRPAVGLVPSRSHAIFAAHMATLTASTDASAICALESYHLRASCIRRVEATIAFIALLPPLPDTRSSLYAAIHALNIEWVQFGMVNETAPIELFHTPLLDPLDPSFDYFAWLFFYDWAIGNREVISFQGDLHTLTLMGDTLPLLSQPVDLAQLPTVFALYALQAVRYVTYAMIMLAAVTFVYILLARGHVEGLNMFEMSRVGGIVWVGRPLVVVRSITALCLLSTASVELQSDGVLSYFVTTPIPLWTTCLAANEVTWLVGIVTDISLVWTQDHTIAYATINSLVMWLISALLATLAPVQATIIVSPTCAMATLDYQVVCVAGSVVIGSLERLLTLVGTVLVCNGVCFGLVRCLWKRPLPYVSSSMLLCGGAKYLFTHNGWIDEDGTYFLDRASAVLNGLLSVRYRDQWLVFDVKTWCVHTLEAPSDRRIRTSEETVLIHRPFEFALPLRE</sequence>
<keyword evidence="1" id="KW-0472">Membrane</keyword>
<feature type="transmembrane region" description="Helical" evidence="1">
    <location>
        <begin position="748"/>
        <end position="766"/>
    </location>
</feature>
<feature type="transmembrane region" description="Helical" evidence="1">
    <location>
        <begin position="1530"/>
        <end position="1551"/>
    </location>
</feature>
<reference evidence="2 3" key="1">
    <citation type="journal article" date="2013" name="PLoS Genet.">
        <title>Distinctive expansion of potential virulence genes in the genome of the oomycete fish pathogen Saprolegnia parasitica.</title>
        <authorList>
            <person name="Jiang R.H."/>
            <person name="de Bruijn I."/>
            <person name="Haas B.J."/>
            <person name="Belmonte R."/>
            <person name="Lobach L."/>
            <person name="Christie J."/>
            <person name="van den Ackerveken G."/>
            <person name="Bottin A."/>
            <person name="Bulone V."/>
            <person name="Diaz-Moreno S.M."/>
            <person name="Dumas B."/>
            <person name="Fan L."/>
            <person name="Gaulin E."/>
            <person name="Govers F."/>
            <person name="Grenville-Briggs L.J."/>
            <person name="Horner N.R."/>
            <person name="Levin J.Z."/>
            <person name="Mammella M."/>
            <person name="Meijer H.J."/>
            <person name="Morris P."/>
            <person name="Nusbaum C."/>
            <person name="Oome S."/>
            <person name="Phillips A.J."/>
            <person name="van Rooyen D."/>
            <person name="Rzeszutek E."/>
            <person name="Saraiva M."/>
            <person name="Secombes C.J."/>
            <person name="Seidl M.F."/>
            <person name="Snel B."/>
            <person name="Stassen J.H."/>
            <person name="Sykes S."/>
            <person name="Tripathy S."/>
            <person name="van den Berg H."/>
            <person name="Vega-Arreguin J.C."/>
            <person name="Wawra S."/>
            <person name="Young S.K."/>
            <person name="Zeng Q."/>
            <person name="Dieguez-Uribeondo J."/>
            <person name="Russ C."/>
            <person name="Tyler B.M."/>
            <person name="van West P."/>
        </authorList>
    </citation>
    <scope>NUCLEOTIDE SEQUENCE [LARGE SCALE GENOMIC DNA]</scope>
    <source>
        <strain evidence="2 3">CBS 223.65</strain>
    </source>
</reference>
<dbReference type="RefSeq" id="XP_012211067.1">
    <property type="nucleotide sequence ID" value="XM_012355677.1"/>
</dbReference>
<name>A0A067BIM1_SAPPC</name>
<dbReference type="Proteomes" id="UP000030745">
    <property type="component" value="Unassembled WGS sequence"/>
</dbReference>
<feature type="transmembrane region" description="Helical" evidence="1">
    <location>
        <begin position="692"/>
        <end position="711"/>
    </location>
</feature>
<evidence type="ECO:0000313" key="3">
    <source>
        <dbReference type="Proteomes" id="UP000030745"/>
    </source>
</evidence>
<feature type="transmembrane region" description="Helical" evidence="1">
    <location>
        <begin position="1587"/>
        <end position="1609"/>
    </location>
</feature>
<keyword evidence="1" id="KW-0812">Transmembrane</keyword>
<feature type="transmembrane region" description="Helical" evidence="1">
    <location>
        <begin position="853"/>
        <end position="875"/>
    </location>
</feature>
<feature type="transmembrane region" description="Helical" evidence="1">
    <location>
        <begin position="15"/>
        <end position="37"/>
    </location>
</feature>
<keyword evidence="1" id="KW-1133">Transmembrane helix</keyword>
<organism evidence="2 3">
    <name type="scientific">Saprolegnia parasitica (strain CBS 223.65)</name>
    <dbReference type="NCBI Taxonomy" id="695850"/>
    <lineage>
        <taxon>Eukaryota</taxon>
        <taxon>Sar</taxon>
        <taxon>Stramenopiles</taxon>
        <taxon>Oomycota</taxon>
        <taxon>Saprolegniomycetes</taxon>
        <taxon>Saprolegniales</taxon>
        <taxon>Saprolegniaceae</taxon>
        <taxon>Saprolegnia</taxon>
    </lineage>
</organism>
<feature type="transmembrane region" description="Helical" evidence="1">
    <location>
        <begin position="1421"/>
        <end position="1439"/>
    </location>
</feature>
<protein>
    <submittedName>
        <fullName evidence="2">Uncharacterized protein</fullName>
    </submittedName>
</protein>
<feature type="transmembrane region" description="Helical" evidence="1">
    <location>
        <begin position="574"/>
        <end position="595"/>
    </location>
</feature>
<keyword evidence="3" id="KW-1185">Reference proteome</keyword>